<evidence type="ECO:0008006" key="3">
    <source>
        <dbReference type="Google" id="ProtNLM"/>
    </source>
</evidence>
<dbReference type="Proteomes" id="UP000249300">
    <property type="component" value="Chromosome 1"/>
</dbReference>
<reference evidence="1 2" key="1">
    <citation type="submission" date="2018-06" db="EMBL/GenBank/DDBJ databases">
        <authorList>
            <consortium name="Pathogen Informatics"/>
            <person name="Doyle S."/>
        </authorList>
    </citation>
    <scope>NUCLEOTIDE SEQUENCE [LARGE SCALE GENOMIC DNA]</scope>
    <source>
        <strain evidence="1 2">NCTC12858</strain>
    </source>
</reference>
<dbReference type="STRING" id="393921.HQ45_06880"/>
<dbReference type="RefSeq" id="WP_023936009.1">
    <property type="nucleotide sequence ID" value="NZ_FUXH01000005.1"/>
</dbReference>
<protein>
    <recommendedName>
        <fullName evidence="3">Lipoprotein</fullName>
    </recommendedName>
</protein>
<accession>A0A0A2FF71</accession>
<dbReference type="PROSITE" id="PS51257">
    <property type="entry name" value="PROKAR_LIPOPROTEIN"/>
    <property type="match status" value="1"/>
</dbReference>
<evidence type="ECO:0000313" key="2">
    <source>
        <dbReference type="Proteomes" id="UP000249300"/>
    </source>
</evidence>
<proteinExistence type="predicted"/>
<organism evidence="1 2">
    <name type="scientific">Porphyromonas crevioricanis</name>
    <dbReference type="NCBI Taxonomy" id="393921"/>
    <lineage>
        <taxon>Bacteria</taxon>
        <taxon>Pseudomonadati</taxon>
        <taxon>Bacteroidota</taxon>
        <taxon>Bacteroidia</taxon>
        <taxon>Bacteroidales</taxon>
        <taxon>Porphyromonadaceae</taxon>
        <taxon>Porphyromonas</taxon>
    </lineage>
</organism>
<keyword evidence="2" id="KW-1185">Reference proteome</keyword>
<sequence length="341" mass="37905">MEKKLQITAALLLLFLLAGCKGKQEEIPQPNPTPYPSIETKTFSSLPFLYDKWGAKADVLIQAEKDNGGTASTIDIFGSPSDLSFTTSDQQVPYRVYSMEGDSLVRSRLLAVPYSLVLQVSEDRLRTMPNPHLELLLRKAGFSPETTAKLPFFFVNSEKNCRLSLDSKLLEGRLSAVIGMEPIQKRIRLLRQIPVACTQWGASPTEIYSYETALGSVFLGISEQTIIFDTAKEAPLLSRAYLLDSDKKLLQSEIYLSDISLLYTLDTEQKPKINPHWQGILQEAGYEPNKEVPSNPAGLVLSYTNTKQGIRLSFGSSTLPSVYKDNSSRGLIVLEQYTPKG</sequence>
<name>A0A0A2FF71_9PORP</name>
<dbReference type="AlphaFoldDB" id="A0A0A2FF71"/>
<dbReference type="KEGG" id="pcre:NCTC12858_00163"/>
<evidence type="ECO:0000313" key="1">
    <source>
        <dbReference type="EMBL" id="SQH72350.1"/>
    </source>
</evidence>
<dbReference type="EMBL" id="LS483447">
    <property type="protein sequence ID" value="SQH72350.1"/>
    <property type="molecule type" value="Genomic_DNA"/>
</dbReference>
<gene>
    <name evidence="1" type="ORF">NCTC12858_00163</name>
</gene>